<gene>
    <name evidence="1" type="ORF">C5F50_11770</name>
</gene>
<sequence>MGGLGKCPCCKIWKDLTEHHDKQLKVKVMICRDCHNIIEEYIKVQAKCGKKTRTKRSSK</sequence>
<dbReference type="RefSeq" id="WP_179371549.1">
    <property type="nucleotide sequence ID" value="NZ_CP026995.1"/>
</dbReference>
<dbReference type="KEGG" id="nue:C5F50_11770"/>
<accession>A0A7D5M6C6</accession>
<evidence type="ECO:0000313" key="1">
    <source>
        <dbReference type="EMBL" id="QLH07672.1"/>
    </source>
</evidence>
<dbReference type="AlphaFoldDB" id="A0A7D5M6C6"/>
<keyword evidence="2" id="KW-1185">Reference proteome</keyword>
<dbReference type="Proteomes" id="UP000509478">
    <property type="component" value="Chromosome"/>
</dbReference>
<dbReference type="GeneID" id="56068803"/>
<proteinExistence type="predicted"/>
<protein>
    <submittedName>
        <fullName evidence="1">Uncharacterized protein</fullName>
    </submittedName>
</protein>
<reference evidence="1 2" key="1">
    <citation type="submission" date="2018-02" db="EMBL/GenBank/DDBJ databases">
        <title>Complete genome of Nitrosopumilus ureaphilus PS0.</title>
        <authorList>
            <person name="Qin W."/>
            <person name="Zheng Y."/>
            <person name="Stahl D.A."/>
        </authorList>
    </citation>
    <scope>NUCLEOTIDE SEQUENCE [LARGE SCALE GENOMIC DNA]</scope>
    <source>
        <strain evidence="1 2">PS0</strain>
    </source>
</reference>
<dbReference type="EMBL" id="CP026995">
    <property type="protein sequence ID" value="QLH07672.1"/>
    <property type="molecule type" value="Genomic_DNA"/>
</dbReference>
<name>A0A7D5M6C6_9ARCH</name>
<evidence type="ECO:0000313" key="2">
    <source>
        <dbReference type="Proteomes" id="UP000509478"/>
    </source>
</evidence>
<organism evidence="1 2">
    <name type="scientific">Nitrosopumilus ureiphilus</name>
    <dbReference type="NCBI Taxonomy" id="1470067"/>
    <lineage>
        <taxon>Archaea</taxon>
        <taxon>Nitrososphaerota</taxon>
        <taxon>Nitrososphaeria</taxon>
        <taxon>Nitrosopumilales</taxon>
        <taxon>Nitrosopumilaceae</taxon>
        <taxon>Nitrosopumilus</taxon>
    </lineage>
</organism>